<keyword evidence="2" id="KW-1185">Reference proteome</keyword>
<protein>
    <submittedName>
        <fullName evidence="1">Uncharacterized protein</fullName>
    </submittedName>
</protein>
<dbReference type="Proteomes" id="UP000054279">
    <property type="component" value="Unassembled WGS sequence"/>
</dbReference>
<name>A0A0C9UQB1_SPHS4</name>
<proteinExistence type="predicted"/>
<organism evidence="1 2">
    <name type="scientific">Sphaerobolus stellatus (strain SS14)</name>
    <dbReference type="NCBI Taxonomy" id="990650"/>
    <lineage>
        <taxon>Eukaryota</taxon>
        <taxon>Fungi</taxon>
        <taxon>Dikarya</taxon>
        <taxon>Basidiomycota</taxon>
        <taxon>Agaricomycotina</taxon>
        <taxon>Agaricomycetes</taxon>
        <taxon>Phallomycetidae</taxon>
        <taxon>Geastrales</taxon>
        <taxon>Sphaerobolaceae</taxon>
        <taxon>Sphaerobolus</taxon>
    </lineage>
</organism>
<evidence type="ECO:0000313" key="1">
    <source>
        <dbReference type="EMBL" id="KIJ27535.1"/>
    </source>
</evidence>
<dbReference type="EMBL" id="KN837332">
    <property type="protein sequence ID" value="KIJ27535.1"/>
    <property type="molecule type" value="Genomic_DNA"/>
</dbReference>
<gene>
    <name evidence="1" type="ORF">M422DRAFT_37719</name>
</gene>
<reference evidence="1 2" key="1">
    <citation type="submission" date="2014-06" db="EMBL/GenBank/DDBJ databases">
        <title>Evolutionary Origins and Diversification of the Mycorrhizal Mutualists.</title>
        <authorList>
            <consortium name="DOE Joint Genome Institute"/>
            <consortium name="Mycorrhizal Genomics Consortium"/>
            <person name="Kohler A."/>
            <person name="Kuo A."/>
            <person name="Nagy L.G."/>
            <person name="Floudas D."/>
            <person name="Copeland A."/>
            <person name="Barry K.W."/>
            <person name="Cichocki N."/>
            <person name="Veneault-Fourrey C."/>
            <person name="LaButti K."/>
            <person name="Lindquist E.A."/>
            <person name="Lipzen A."/>
            <person name="Lundell T."/>
            <person name="Morin E."/>
            <person name="Murat C."/>
            <person name="Riley R."/>
            <person name="Ohm R."/>
            <person name="Sun H."/>
            <person name="Tunlid A."/>
            <person name="Henrissat B."/>
            <person name="Grigoriev I.V."/>
            <person name="Hibbett D.S."/>
            <person name="Martin F."/>
        </authorList>
    </citation>
    <scope>NUCLEOTIDE SEQUENCE [LARGE SCALE GENOMIC DNA]</scope>
    <source>
        <strain evidence="1 2">SS14</strain>
    </source>
</reference>
<evidence type="ECO:0000313" key="2">
    <source>
        <dbReference type="Proteomes" id="UP000054279"/>
    </source>
</evidence>
<dbReference type="AlphaFoldDB" id="A0A0C9UQB1"/>
<accession>A0A0C9UQB1</accession>
<sequence>MPPFPSHHHCPICTKKTKSQARVGHCKKHQWVCNAGNHKWVQLWTENCEICQNPPPDSCVVCNAVNPNET</sequence>
<dbReference type="HOGENOM" id="CLU_2759445_0_0_1"/>